<dbReference type="RefSeq" id="YP_009173896.1">
    <property type="nucleotide sequence ID" value="NC_028099.1"/>
</dbReference>
<dbReference type="Proteomes" id="UP000152314">
    <property type="component" value="Segment"/>
</dbReference>
<dbReference type="InterPro" id="IPR002580">
    <property type="entry name" value="Herpes_UL24"/>
</dbReference>
<dbReference type="KEGG" id="vg:26100410"/>
<dbReference type="GeneID" id="26100410"/>
<keyword evidence="2" id="KW-1185">Reference proteome</keyword>
<dbReference type="OrthoDB" id="20832at10239"/>
<name>A0A0M5KXP1_9GAMA</name>
<organism evidence="1 2">
    <name type="scientific">Felid gammaherpesvirus 1</name>
    <dbReference type="NCBI Taxonomy" id="2560468"/>
    <lineage>
        <taxon>Viruses</taxon>
        <taxon>Duplodnaviria</taxon>
        <taxon>Heunggongvirae</taxon>
        <taxon>Peploviricota</taxon>
        <taxon>Herviviricetes</taxon>
        <taxon>Herpesvirales</taxon>
        <taxon>Orthoherpesviridae</taxon>
        <taxon>Gammaherpesvirinae</taxon>
        <taxon>Percavirus</taxon>
        <taxon>Percavirus felidgamma1</taxon>
    </lineage>
</organism>
<dbReference type="EMBL" id="KT595939">
    <property type="protein sequence ID" value="ALE14731.1"/>
    <property type="molecule type" value="Genomic_DNA"/>
</dbReference>
<proteinExistence type="predicted"/>
<protein>
    <submittedName>
        <fullName evidence="1">ORF20</fullName>
    </submittedName>
</protein>
<evidence type="ECO:0000313" key="1">
    <source>
        <dbReference type="EMBL" id="ALE14731.1"/>
    </source>
</evidence>
<reference evidence="1 2" key="1">
    <citation type="journal article" date="2015" name="Genome Announc.">
        <title>First Complete Genome Sequence of Felis catus Gammaherpesvirus 1.</title>
        <authorList>
            <person name="Troyer R.M."/>
            <person name="Lee J.S."/>
            <person name="Vuyisich M."/>
            <person name="Chain P."/>
            <person name="Lo C.C."/>
            <person name="Kronmiller B."/>
            <person name="Bracha S."/>
            <person name="Avery A.C."/>
            <person name="VandeWoude S."/>
        </authorList>
    </citation>
    <scope>NUCLEOTIDE SEQUENCE [LARGE SCALE GENOMIC DNA]</scope>
    <source>
        <strain evidence="1">31286</strain>
    </source>
</reference>
<evidence type="ECO:0000313" key="2">
    <source>
        <dbReference type="Proteomes" id="UP000152314"/>
    </source>
</evidence>
<accession>A0A0M5KXP1</accession>
<dbReference type="Pfam" id="PF01646">
    <property type="entry name" value="Herpes_UL24"/>
    <property type="match status" value="1"/>
</dbReference>
<sequence>MTVLPEQISKDILSVLPASRKAAGKKAHLKIYKKLLGYRNTNSLLKFLSITHPCPNKCTFKLFIEVSLGNRISDCVLLLTCGESRICYVIELKTCISKQTNMSRDIRQAQKSQGLHQLLDAVRFVQNSLPLGRQKWNLIPHLLFKCQNSLKTIYQESPAFMTNLAFSNHQKLSQFFTQREDLGLKKRLSSHLHVLKHKTTQSLCDKNPGTKQSITHKQRLIDRNKKVCFKIQKARLGATPFSGKKRPIEGRIGSFSTRSYQYNPRRAPKTRYPRKCYSASFS</sequence>